<accession>A0A062V587</accession>
<comment type="caution">
    <text evidence="2">The sequence shown here is derived from an EMBL/GenBank/DDBJ whole genome shotgun (WGS) entry which is preliminary data.</text>
</comment>
<evidence type="ECO:0000256" key="1">
    <source>
        <dbReference type="SAM" id="MobiDB-lite"/>
    </source>
</evidence>
<evidence type="ECO:0000313" key="3">
    <source>
        <dbReference type="Proteomes" id="UP000027153"/>
    </source>
</evidence>
<protein>
    <submittedName>
        <fullName evidence="2">Uncharacterized protein</fullName>
    </submittedName>
</protein>
<evidence type="ECO:0000313" key="2">
    <source>
        <dbReference type="EMBL" id="KCZ70934.1"/>
    </source>
</evidence>
<dbReference type="Proteomes" id="UP000027153">
    <property type="component" value="Unassembled WGS sequence"/>
</dbReference>
<organism evidence="2 3">
    <name type="scientific">Candidatus Methanoperedens nitratireducens</name>
    <dbReference type="NCBI Taxonomy" id="1392998"/>
    <lineage>
        <taxon>Archaea</taxon>
        <taxon>Methanobacteriati</taxon>
        <taxon>Methanobacteriota</taxon>
        <taxon>Stenosarchaea group</taxon>
        <taxon>Methanomicrobia</taxon>
        <taxon>Methanosarcinales</taxon>
        <taxon>ANME-2 cluster</taxon>
        <taxon>Candidatus Methanoperedentaceae</taxon>
        <taxon>Candidatus Methanoperedens</taxon>
    </lineage>
</organism>
<feature type="region of interest" description="Disordered" evidence="1">
    <location>
        <begin position="1"/>
        <end position="31"/>
    </location>
</feature>
<dbReference type="AlphaFoldDB" id="A0A062V587"/>
<dbReference type="EMBL" id="JMIY01000007">
    <property type="protein sequence ID" value="KCZ70934.1"/>
    <property type="molecule type" value="Genomic_DNA"/>
</dbReference>
<gene>
    <name evidence="2" type="ORF">ANME2D_02961</name>
</gene>
<name>A0A062V587_9EURY</name>
<proteinExistence type="predicted"/>
<keyword evidence="3" id="KW-1185">Reference proteome</keyword>
<reference evidence="2 3" key="1">
    <citation type="journal article" date="2013" name="Nature">
        <title>Anaerobic oxidation of methane coupled to nitrate reduction in a novel archaeal lineage.</title>
        <authorList>
            <person name="Haroon M.F."/>
            <person name="Hu S."/>
            <person name="Shi Y."/>
            <person name="Imelfort M."/>
            <person name="Keller J."/>
            <person name="Hugenholtz P."/>
            <person name="Yuan Z."/>
            <person name="Tyson G.W."/>
        </authorList>
    </citation>
    <scope>NUCLEOTIDE SEQUENCE [LARGE SCALE GENOMIC DNA]</scope>
    <source>
        <strain evidence="2 3">ANME-2d</strain>
    </source>
</reference>
<sequence length="31" mass="3635">MSREERGKMTREEAGRRGAEARAKAEEVTWR</sequence>